<keyword evidence="1" id="KW-1133">Transmembrane helix</keyword>
<reference evidence="2" key="1">
    <citation type="submission" date="2022-07" db="EMBL/GenBank/DDBJ databases">
        <authorList>
            <person name="Wu T."/>
        </authorList>
    </citation>
    <scope>NUCLEOTIDE SEQUENCE</scope>
    <source>
        <strain evidence="2">SD-1</strain>
    </source>
</reference>
<evidence type="ECO:0000313" key="2">
    <source>
        <dbReference type="EMBL" id="UYV97032.1"/>
    </source>
</evidence>
<dbReference type="RefSeq" id="WP_139126920.1">
    <property type="nucleotide sequence ID" value="NZ_CP043010.1"/>
</dbReference>
<gene>
    <name evidence="2" type="ORF">NL394_18630</name>
</gene>
<keyword evidence="3" id="KW-1185">Reference proteome</keyword>
<evidence type="ECO:0000313" key="3">
    <source>
        <dbReference type="Proteomes" id="UP001163293"/>
    </source>
</evidence>
<dbReference type="AlphaFoldDB" id="A0AAX3EG12"/>
<feature type="transmembrane region" description="Helical" evidence="1">
    <location>
        <begin position="20"/>
        <end position="39"/>
    </location>
</feature>
<keyword evidence="1" id="KW-0812">Transmembrane</keyword>
<sequence length="232" mass="25714">MDLIVCGEALWISCGTWVAMWNGSIEALVGAAVAAFAIVKTIRTQRNLFQIQLSQNYTATQLADHRRKVELNKQLEAQREDVALQLAVQAAEASRQREREAITALVSVGNAFVKQFEHGREAIEELVLQADAAVVRWRMELNHRDLAEEIWSWPHFLGTLALRLADMLKPDACEDPEGFLAAFDRLNDAAAELLHVALSWPSAAPEYRNELVAALVAARQGYETASPEPAIA</sequence>
<evidence type="ECO:0000256" key="1">
    <source>
        <dbReference type="SAM" id="Phobius"/>
    </source>
</evidence>
<name>A0AAX3EG12_PAEUR</name>
<protein>
    <submittedName>
        <fullName evidence="2">Uncharacterized protein</fullName>
    </submittedName>
</protein>
<keyword evidence="1" id="KW-0472">Membrane</keyword>
<proteinExistence type="predicted"/>
<dbReference type="EMBL" id="CP101185">
    <property type="protein sequence ID" value="UYV97032.1"/>
    <property type="molecule type" value="Genomic_DNA"/>
</dbReference>
<accession>A0AAX3EG12</accession>
<dbReference type="Proteomes" id="UP001163293">
    <property type="component" value="Chromosome"/>
</dbReference>
<organism evidence="2 3">
    <name type="scientific">Paenarthrobacter ureafaciens</name>
    <dbReference type="NCBI Taxonomy" id="37931"/>
    <lineage>
        <taxon>Bacteria</taxon>
        <taxon>Bacillati</taxon>
        <taxon>Actinomycetota</taxon>
        <taxon>Actinomycetes</taxon>
        <taxon>Micrococcales</taxon>
        <taxon>Micrococcaceae</taxon>
        <taxon>Paenarthrobacter</taxon>
    </lineage>
</organism>